<accession>A0ABR3MAZ5</accession>
<protein>
    <submittedName>
        <fullName evidence="2">Uncharacterized protein</fullName>
    </submittedName>
</protein>
<organism evidence="2 3">
    <name type="scientific">Cirrhinus molitorella</name>
    <name type="common">mud carp</name>
    <dbReference type="NCBI Taxonomy" id="172907"/>
    <lineage>
        <taxon>Eukaryota</taxon>
        <taxon>Metazoa</taxon>
        <taxon>Chordata</taxon>
        <taxon>Craniata</taxon>
        <taxon>Vertebrata</taxon>
        <taxon>Euteleostomi</taxon>
        <taxon>Actinopterygii</taxon>
        <taxon>Neopterygii</taxon>
        <taxon>Teleostei</taxon>
        <taxon>Ostariophysi</taxon>
        <taxon>Cypriniformes</taxon>
        <taxon>Cyprinidae</taxon>
        <taxon>Labeoninae</taxon>
        <taxon>Labeonini</taxon>
        <taxon>Cirrhinus</taxon>
    </lineage>
</organism>
<comment type="caution">
    <text evidence="2">The sequence shown here is derived from an EMBL/GenBank/DDBJ whole genome shotgun (WGS) entry which is preliminary data.</text>
</comment>
<gene>
    <name evidence="2" type="ORF">QQF64_007040</name>
</gene>
<evidence type="ECO:0000313" key="2">
    <source>
        <dbReference type="EMBL" id="KAL1261775.1"/>
    </source>
</evidence>
<feature type="compositionally biased region" description="Basic and acidic residues" evidence="1">
    <location>
        <begin position="22"/>
        <end position="37"/>
    </location>
</feature>
<reference evidence="2 3" key="1">
    <citation type="submission" date="2023-09" db="EMBL/GenBank/DDBJ databases">
        <authorList>
            <person name="Wang M."/>
        </authorList>
    </citation>
    <scope>NUCLEOTIDE SEQUENCE [LARGE SCALE GENOMIC DNA]</scope>
    <source>
        <strain evidence="2">GT-2023</strain>
        <tissue evidence="2">Liver</tissue>
    </source>
</reference>
<feature type="region of interest" description="Disordered" evidence="1">
    <location>
        <begin position="1"/>
        <end position="76"/>
    </location>
</feature>
<dbReference type="EMBL" id="JAYMGO010000014">
    <property type="protein sequence ID" value="KAL1261775.1"/>
    <property type="molecule type" value="Genomic_DNA"/>
</dbReference>
<evidence type="ECO:0000256" key="1">
    <source>
        <dbReference type="SAM" id="MobiDB-lite"/>
    </source>
</evidence>
<name>A0ABR3MAZ5_9TELE</name>
<evidence type="ECO:0000313" key="3">
    <source>
        <dbReference type="Proteomes" id="UP001558613"/>
    </source>
</evidence>
<dbReference type="Proteomes" id="UP001558613">
    <property type="component" value="Unassembled WGS sequence"/>
</dbReference>
<feature type="compositionally biased region" description="Basic and acidic residues" evidence="1">
    <location>
        <begin position="57"/>
        <end position="76"/>
    </location>
</feature>
<keyword evidence="3" id="KW-1185">Reference proteome</keyword>
<proteinExistence type="predicted"/>
<sequence>MHTDSRCPAVAVTEADGTGPGLRRETLGARAARDTRRASQGAVGHVATSIRAGVLMRTREGGTQGREEEKNRRRTH</sequence>